<dbReference type="Gene3D" id="1.20.58.200">
    <property type="entry name" value="Translin, domain 2"/>
    <property type="match status" value="1"/>
</dbReference>
<sequence length="549" mass="60917">MDSQTLANLHQLLDHESDLREKIRDQVNDFDKKTRILVGILSKIHSTRSESIPSLIQTARPVLYSCSETIVELASLIPPNQFWRWKDMWCNSLRTAVFAAALSEYLTNGTLISLESTSNVLGMQDRWKDRVNLSVEDYLHGLITMVNELSRLAVNAVILGDFEQPLKISAFVKDIFSGFSMLNLKNDTLRRRFDSLKYDMKKIEEGRLASDIFMSRRQGMPLRPASSEEIECWNHAAASLSTLSAIYSGPATIETIGRVNRLISAWPADDTLPAEGLDSVKAIYKKLVSGLEEIRLTSEKENKAIDNAMEQLGILIALRKAPEIISQEKRNKRPRAASPSAGGTPVPQVLPAPGGINRVSITLPARNSSTGPPAGTALPREPKARREAWAKQLPLQEGRQVAFHPPPNKGNSSVTESDDNNWILAVVDKCINGDKNRYEVHDPESVPISRFNTTLRSIIPLPDPNAPAGSPSSLSAYREFPIGSTVLALYPDTSCFYRAEVVATPTDTAPSVRSDTPYASTYRVKFEDDDNQELVVQAQWVVEWPGGQR</sequence>
<evidence type="ECO:0000256" key="5">
    <source>
        <dbReference type="ARBA" id="ARBA00022884"/>
    </source>
</evidence>
<evidence type="ECO:0000313" key="11">
    <source>
        <dbReference type="Proteomes" id="UP000188533"/>
    </source>
</evidence>
<dbReference type="CDD" id="cd20394">
    <property type="entry name" value="Tudor_SGF29_rpt2"/>
    <property type="match status" value="1"/>
</dbReference>
<dbReference type="InterPro" id="IPR047288">
    <property type="entry name" value="Tudor_SGF29_rpt1"/>
</dbReference>
<dbReference type="InterPro" id="IPR010750">
    <property type="entry name" value="SGF29_tudor-like_dom"/>
</dbReference>
<reference evidence="10 11" key="2">
    <citation type="submission" date="2017-02" db="EMBL/GenBank/DDBJ databases">
        <title>A genome survey and senescence transcriptome analysis in Lentinula edodes.</title>
        <authorList>
            <person name="Sakamoto Y."/>
            <person name="Nakade K."/>
            <person name="Sato S."/>
            <person name="Yoshida Y."/>
            <person name="Miyazaki K."/>
            <person name="Natsume S."/>
            <person name="Konno N."/>
        </authorList>
    </citation>
    <scope>NUCLEOTIDE SEQUENCE [LARGE SCALE GENOMIC DNA]</scope>
    <source>
        <strain evidence="10 11">NBRC 111202</strain>
    </source>
</reference>
<evidence type="ECO:0000256" key="2">
    <source>
        <dbReference type="ARBA" id="ARBA00004496"/>
    </source>
</evidence>
<feature type="compositionally biased region" description="Basic and acidic residues" evidence="8">
    <location>
        <begin position="380"/>
        <end position="389"/>
    </location>
</feature>
<comment type="similarity">
    <text evidence="3">Belongs to the translin family.</text>
</comment>
<dbReference type="Pfam" id="PF07039">
    <property type="entry name" value="SGF29_Tudor"/>
    <property type="match status" value="1"/>
</dbReference>
<keyword evidence="4" id="KW-0963">Cytoplasm</keyword>
<dbReference type="SUPFAM" id="SSF74784">
    <property type="entry name" value="Translin"/>
    <property type="match status" value="1"/>
</dbReference>
<dbReference type="InterPro" id="IPR047287">
    <property type="entry name" value="Tudor_SGF29_rpt2"/>
</dbReference>
<feature type="region of interest" description="Disordered" evidence="8">
    <location>
        <begin position="326"/>
        <end position="417"/>
    </location>
</feature>
<keyword evidence="11" id="KW-1185">Reference proteome</keyword>
<dbReference type="Pfam" id="PF01997">
    <property type="entry name" value="Translin"/>
    <property type="match status" value="1"/>
</dbReference>
<reference evidence="10 11" key="1">
    <citation type="submission" date="2016-08" db="EMBL/GenBank/DDBJ databases">
        <authorList>
            <consortium name="Lentinula edodes genome sequencing consortium"/>
            <person name="Sakamoto Y."/>
            <person name="Nakade K."/>
            <person name="Sato S."/>
            <person name="Yoshida Y."/>
            <person name="Miyazaki K."/>
            <person name="Natsume S."/>
            <person name="Konno N."/>
        </authorList>
    </citation>
    <scope>NUCLEOTIDE SEQUENCE [LARGE SCALE GENOMIC DNA]</scope>
    <source>
        <strain evidence="10 11">NBRC 111202</strain>
    </source>
</reference>
<dbReference type="InterPro" id="IPR002848">
    <property type="entry name" value="Translin_fam"/>
</dbReference>
<dbReference type="CDD" id="cd14819">
    <property type="entry name" value="Translin"/>
    <property type="match status" value="1"/>
</dbReference>
<dbReference type="InterPro" id="IPR033956">
    <property type="entry name" value="Translin"/>
</dbReference>
<dbReference type="PANTHER" id="PTHR10741">
    <property type="entry name" value="TRANSLIN AND TRANSLIN ASSOCIATED PROTEIN X"/>
    <property type="match status" value="1"/>
</dbReference>
<keyword evidence="6" id="KW-0238">DNA-binding</keyword>
<dbReference type="STRING" id="5353.A0A1Q3EEU8"/>
<dbReference type="InterPro" id="IPR036081">
    <property type="entry name" value="Translin_sf"/>
</dbReference>
<gene>
    <name evidence="10" type="ORF">LENED_007591</name>
</gene>
<dbReference type="GO" id="GO:0003697">
    <property type="term" value="F:single-stranded DNA binding"/>
    <property type="evidence" value="ECO:0007669"/>
    <property type="project" value="InterPro"/>
</dbReference>
<evidence type="ECO:0000256" key="7">
    <source>
        <dbReference type="ARBA" id="ARBA00023242"/>
    </source>
</evidence>
<dbReference type="InterPro" id="IPR016069">
    <property type="entry name" value="Translin_C"/>
</dbReference>
<evidence type="ECO:0000256" key="4">
    <source>
        <dbReference type="ARBA" id="ARBA00022490"/>
    </source>
</evidence>
<evidence type="ECO:0000259" key="9">
    <source>
        <dbReference type="PROSITE" id="PS51518"/>
    </source>
</evidence>
<proteinExistence type="inferred from homology"/>
<protein>
    <submittedName>
        <fullName evidence="10">Saga complex component</fullName>
    </submittedName>
</protein>
<dbReference type="Proteomes" id="UP000188533">
    <property type="component" value="Unassembled WGS sequence"/>
</dbReference>
<name>A0A1Q3EEU8_LENED</name>
<dbReference type="Gene3D" id="2.30.30.140">
    <property type="match status" value="2"/>
</dbReference>
<feature type="domain" description="SGF29 C-terminal" evidence="9">
    <location>
        <begin position="391"/>
        <end position="549"/>
    </location>
</feature>
<dbReference type="InterPro" id="IPR016068">
    <property type="entry name" value="Translin_N"/>
</dbReference>
<dbReference type="Gene3D" id="1.20.58.190">
    <property type="entry name" value="Translin, domain 1"/>
    <property type="match status" value="1"/>
</dbReference>
<dbReference type="GO" id="GO:0043565">
    <property type="term" value="F:sequence-specific DNA binding"/>
    <property type="evidence" value="ECO:0007669"/>
    <property type="project" value="InterPro"/>
</dbReference>
<dbReference type="GO" id="GO:0005737">
    <property type="term" value="C:cytoplasm"/>
    <property type="evidence" value="ECO:0007669"/>
    <property type="project" value="UniProtKB-SubCell"/>
</dbReference>
<organism evidence="10 11">
    <name type="scientific">Lentinula edodes</name>
    <name type="common">Shiitake mushroom</name>
    <name type="synonym">Lentinus edodes</name>
    <dbReference type="NCBI Taxonomy" id="5353"/>
    <lineage>
        <taxon>Eukaryota</taxon>
        <taxon>Fungi</taxon>
        <taxon>Dikarya</taxon>
        <taxon>Basidiomycota</taxon>
        <taxon>Agaricomycotina</taxon>
        <taxon>Agaricomycetes</taxon>
        <taxon>Agaricomycetidae</taxon>
        <taxon>Agaricales</taxon>
        <taxon>Marasmiineae</taxon>
        <taxon>Omphalotaceae</taxon>
        <taxon>Lentinula</taxon>
    </lineage>
</organism>
<keyword evidence="7" id="KW-0539">Nucleus</keyword>
<dbReference type="EMBL" id="BDGU01000267">
    <property type="protein sequence ID" value="GAW05716.1"/>
    <property type="molecule type" value="Genomic_DNA"/>
</dbReference>
<comment type="caution">
    <text evidence="10">The sequence shown here is derived from an EMBL/GenBank/DDBJ whole genome shotgun (WGS) entry which is preliminary data.</text>
</comment>
<evidence type="ECO:0000256" key="1">
    <source>
        <dbReference type="ARBA" id="ARBA00004123"/>
    </source>
</evidence>
<evidence type="ECO:0000313" key="10">
    <source>
        <dbReference type="EMBL" id="GAW05716.1"/>
    </source>
</evidence>
<evidence type="ECO:0000256" key="8">
    <source>
        <dbReference type="SAM" id="MobiDB-lite"/>
    </source>
</evidence>
<dbReference type="CDD" id="cd20393">
    <property type="entry name" value="Tudor_SGF29_rpt1"/>
    <property type="match status" value="1"/>
</dbReference>
<evidence type="ECO:0000256" key="6">
    <source>
        <dbReference type="ARBA" id="ARBA00023125"/>
    </source>
</evidence>
<accession>A0A1Q3EEU8</accession>
<dbReference type="GO" id="GO:0005634">
    <property type="term" value="C:nucleus"/>
    <property type="evidence" value="ECO:0007669"/>
    <property type="project" value="UniProtKB-SubCell"/>
</dbReference>
<dbReference type="AlphaFoldDB" id="A0A1Q3EEU8"/>
<dbReference type="GO" id="GO:0003723">
    <property type="term" value="F:RNA binding"/>
    <property type="evidence" value="ECO:0007669"/>
    <property type="project" value="UniProtKB-KW"/>
</dbReference>
<evidence type="ECO:0000256" key="3">
    <source>
        <dbReference type="ARBA" id="ARBA00005902"/>
    </source>
</evidence>
<comment type="subcellular location">
    <subcellularLocation>
        <location evidence="2">Cytoplasm</location>
    </subcellularLocation>
    <subcellularLocation>
        <location evidence="1">Nucleus</location>
    </subcellularLocation>
</comment>
<dbReference type="PROSITE" id="PS51518">
    <property type="entry name" value="SGF29_C"/>
    <property type="match status" value="1"/>
</dbReference>
<keyword evidence="5" id="KW-0694">RNA-binding</keyword>
<dbReference type="GO" id="GO:0016070">
    <property type="term" value="P:RNA metabolic process"/>
    <property type="evidence" value="ECO:0007669"/>
    <property type="project" value="InterPro"/>
</dbReference>